<dbReference type="AlphaFoldDB" id="A0A653E4B7"/>
<dbReference type="EMBL" id="LR215729">
    <property type="protein sequence ID" value="VEV96896.1"/>
    <property type="molecule type" value="Genomic_DNA"/>
</dbReference>
<evidence type="ECO:0000313" key="1">
    <source>
        <dbReference type="EMBL" id="VEV96896.1"/>
    </source>
</evidence>
<sequence length="71" mass="8145">MSRTTRNICRTLDQVASNNEDAAVAMMRAAERISDEVLKQQLFNLIHRLNLDASQLRFTREEIADQGLKRA</sequence>
<proteinExistence type="predicted"/>
<reference evidence="1" key="1">
    <citation type="submission" date="2019-02" db="EMBL/GenBank/DDBJ databases">
        <authorList>
            <consortium name="Genoscope - CEA"/>
            <person name="William W."/>
        </authorList>
    </citation>
    <scope>NUCLEOTIDE SEQUENCE [LARGE SCALE GENOMIC DNA]</scope>
    <source>
        <strain evidence="1">YSy11</strain>
    </source>
</reference>
<dbReference type="RefSeq" id="WP_069902279.1">
    <property type="nucleotide sequence ID" value="NZ_LR215729.2"/>
</dbReference>
<gene>
    <name evidence="1" type="ORF">PMYSY11_1850</name>
</gene>
<accession>A0A653E4B7</accession>
<protein>
    <submittedName>
        <fullName evidence="1">Uncharacterized protein</fullName>
    </submittedName>
</protein>
<organism evidence="1">
    <name type="scientific">Pseudomonas marincola</name>
    <dbReference type="NCBI Taxonomy" id="437900"/>
    <lineage>
        <taxon>Bacteria</taxon>
        <taxon>Pseudomonadati</taxon>
        <taxon>Pseudomonadota</taxon>
        <taxon>Gammaproteobacteria</taxon>
        <taxon>Pseudomonadales</taxon>
        <taxon>Pseudomonadaceae</taxon>
        <taxon>Pseudomonas</taxon>
    </lineage>
</organism>
<name>A0A653E4B7_9PSED</name>